<proteinExistence type="predicted"/>
<name>A0A0F2M164_SPOSC</name>
<dbReference type="VEuPathDB" id="FungiDB:SPSK_03806"/>
<reference evidence="2 3" key="1">
    <citation type="journal article" date="2014" name="BMC Genomics">
        <title>Comparative genomics of the major fungal agents of human and animal Sporotrichosis: Sporothrix schenckii and Sporothrix brasiliensis.</title>
        <authorList>
            <person name="Teixeira M.M."/>
            <person name="de Almeida L.G."/>
            <person name="Kubitschek-Barreira P."/>
            <person name="Alves F.L."/>
            <person name="Kioshima E.S."/>
            <person name="Abadio A.K."/>
            <person name="Fernandes L."/>
            <person name="Derengowski L.S."/>
            <person name="Ferreira K.S."/>
            <person name="Souza R.C."/>
            <person name="Ruiz J.C."/>
            <person name="de Andrade N.C."/>
            <person name="Paes H.C."/>
            <person name="Nicola A.M."/>
            <person name="Albuquerque P."/>
            <person name="Gerber A.L."/>
            <person name="Martins V.P."/>
            <person name="Peconick L.D."/>
            <person name="Neto A.V."/>
            <person name="Chaucanez C.B."/>
            <person name="Silva P.A."/>
            <person name="Cunha O.L."/>
            <person name="de Oliveira F.F."/>
            <person name="dos Santos T.C."/>
            <person name="Barros A.L."/>
            <person name="Soares M.A."/>
            <person name="de Oliveira L.M."/>
            <person name="Marini M.M."/>
            <person name="Villalobos-Duno H."/>
            <person name="Cunha M.M."/>
            <person name="de Hoog S."/>
            <person name="da Silveira J.F."/>
            <person name="Henrissat B."/>
            <person name="Nino-Vega G.A."/>
            <person name="Cisalpino P.S."/>
            <person name="Mora-Montes H.M."/>
            <person name="Almeida S.R."/>
            <person name="Stajich J.E."/>
            <person name="Lopes-Bezerra L.M."/>
            <person name="Vasconcelos A.T."/>
            <person name="Felipe M.S."/>
        </authorList>
    </citation>
    <scope>NUCLEOTIDE SEQUENCE [LARGE SCALE GENOMIC DNA]</scope>
    <source>
        <strain evidence="2 3">1099-18</strain>
    </source>
</reference>
<dbReference type="RefSeq" id="XP_016584587.1">
    <property type="nucleotide sequence ID" value="XM_016730639.1"/>
</dbReference>
<comment type="caution">
    <text evidence="2">The sequence shown here is derived from an EMBL/GenBank/DDBJ whole genome shotgun (WGS) entry which is preliminary data.</text>
</comment>
<dbReference type="Proteomes" id="UP000033710">
    <property type="component" value="Unassembled WGS sequence"/>
</dbReference>
<gene>
    <name evidence="2" type="ORF">SPSK_03806</name>
</gene>
<organism evidence="2 3">
    <name type="scientific">Sporothrix schenckii 1099-18</name>
    <dbReference type="NCBI Taxonomy" id="1397361"/>
    <lineage>
        <taxon>Eukaryota</taxon>
        <taxon>Fungi</taxon>
        <taxon>Dikarya</taxon>
        <taxon>Ascomycota</taxon>
        <taxon>Pezizomycotina</taxon>
        <taxon>Sordariomycetes</taxon>
        <taxon>Sordariomycetidae</taxon>
        <taxon>Ophiostomatales</taxon>
        <taxon>Ophiostomataceae</taxon>
        <taxon>Sporothrix</taxon>
    </lineage>
</organism>
<evidence type="ECO:0000313" key="2">
    <source>
        <dbReference type="EMBL" id="KJR81911.1"/>
    </source>
</evidence>
<evidence type="ECO:0000313" key="3">
    <source>
        <dbReference type="Proteomes" id="UP000033710"/>
    </source>
</evidence>
<dbReference type="GeneID" id="27665916"/>
<reference evidence="2 3" key="2">
    <citation type="journal article" date="2015" name="Eukaryot. Cell">
        <title>Asexual propagation of a virulent clone complex in a human and feline outbreak of sporotrichosis.</title>
        <authorList>
            <person name="Teixeira Mde M."/>
            <person name="Rodrigues A.M."/>
            <person name="Tsui C.K."/>
            <person name="de Almeida L.G."/>
            <person name="Van Diepeningen A.D."/>
            <person name="van den Ende B.G."/>
            <person name="Fernandes G.F."/>
            <person name="Kano R."/>
            <person name="Hamelin R.C."/>
            <person name="Lopes-Bezerra L.M."/>
            <person name="Vasconcelos A.T."/>
            <person name="de Hoog S."/>
            <person name="de Camargo Z.P."/>
            <person name="Felipe M.S."/>
        </authorList>
    </citation>
    <scope>NUCLEOTIDE SEQUENCE [LARGE SCALE GENOMIC DNA]</scope>
    <source>
        <strain evidence="2 3">1099-18</strain>
    </source>
</reference>
<accession>A0A0F2M164</accession>
<feature type="region of interest" description="Disordered" evidence="1">
    <location>
        <begin position="13"/>
        <end position="40"/>
    </location>
</feature>
<dbReference type="KEGG" id="ssck:SPSK_03806"/>
<evidence type="ECO:0000256" key="1">
    <source>
        <dbReference type="SAM" id="MobiDB-lite"/>
    </source>
</evidence>
<sequence>MKGRARKIFIDADHGGFPNKEATGELANGRGSAQRRSQHNGKTVPYQVVIARLAREQWTFVNLSAIWETWTDFVYATVTL</sequence>
<dbReference type="EMBL" id="AXCR01000010">
    <property type="protein sequence ID" value="KJR81911.1"/>
    <property type="molecule type" value="Genomic_DNA"/>
</dbReference>
<dbReference type="AlphaFoldDB" id="A0A0F2M164"/>
<protein>
    <submittedName>
        <fullName evidence="2">Uncharacterized protein</fullName>
    </submittedName>
</protein>